<dbReference type="InterPro" id="IPR021109">
    <property type="entry name" value="Peptidase_aspartic_dom_sf"/>
</dbReference>
<dbReference type="InterPro" id="IPR043502">
    <property type="entry name" value="DNA/RNA_pol_sf"/>
</dbReference>
<dbReference type="InterPro" id="IPR050951">
    <property type="entry name" value="Retrovirus_Pol_polyprotein"/>
</dbReference>
<dbReference type="AlphaFoldDB" id="A0A6S7HFH2"/>
<sequence length="1126" mass="128669">MNSNRRSQDRRRSPFNRTSKTSATTCTRCGGKHDEQQKCPAIGATCHKCKKPNHYSRMCRTRTNEKNVHSHEAEASTRNSDSESNDSFFIGAIHAQDENKEWTTSLKVNNTNVMFKIDTGAECNVISKKTYEELSKTPLEKSRTKLGAFGGQKLKTIGKFTTLCTYRDKYWPIEFQVVNHEVPNILGLTTCLQLNLVKRVLTIDKKECVESTSTAPEDIFEQYSDVFTGLGCVKGVVHHIETDPTVKPVIHPPRRVSAPLRQKVKDELDRMESLGVIERVQQPTEWVNSLVTVVKPNGKIRLCIDPKDLNRAIKREQYPMKTIEEVISRMPNAKFFSKLDATQGYWQVQLDDESATKCTFNTPFGRYRFHRLPFGISSAPEVFQRIMSQIFDGNEGIEVIVDDLLIWGETREQHDERLKQALERAREAGVKLNKDKCEIGLQQVTYIGHTLSSNGLKPDVNKVEAIKTMDTPTDKAAVQRFLGMATYLAKFIPNFSQLAAPLRMLLEKNTLWHWDVQQQNSFERLKQTITNAPVLKYYDVNKHVTIQVDASPDGLGAVLLQDERPVAYASRSLTQTQRNYAQIEKEMLAITFGCERFHDYIFGKKSVTVHTDHKPLEFIFKKPLYHAPLRLQRMILRTQKYSINVQYKPGKELLIADTLSRACQQSNSSINELTRDFEVNVIDLLPMSKEKVQQLQSATEVDQDLKELNSCIKEGWPTDKSKVPEGAKPYWNYRDQIIEQAGLLFKGNKVIVPRVLRSEMLKKIHNAHLGIEKCKRRARDILFWPGMNAEIEDLVKKCQVCQDHQVRNMREPLHPLDSPSRPWEIVATDLFELDGSSYLILVDSYSGFFEIAQLTGTKSSSVITHCKSQFARHGIPDTLISDNGPQFASHEFATFAQEYGFQHTTSSPHFPQSNGLAERYVQTAKNLLKKAKQAGTDPYLALLAYRNTPVNEKLGSPTQRLFGRRTKTTLPTSTTLLEPKIIEPKIVKETLHKNKEKQKQYFDHHTKELSVLQPGDNVRYETNTGLKAAVVIEKRKEPRSYMIRTSNGFVLRRNRKHLYESTGMNRLENCDLDDDNITEYQPPHQIPIAVGRQQNGLEPGQSPQTPQLYTTRSGRASRKPERFQAN</sequence>
<dbReference type="InterPro" id="IPR041577">
    <property type="entry name" value="RT_RNaseH_2"/>
</dbReference>
<dbReference type="Gene3D" id="3.10.10.10">
    <property type="entry name" value="HIV Type 1 Reverse Transcriptase, subunit A, domain 1"/>
    <property type="match status" value="1"/>
</dbReference>
<dbReference type="InterPro" id="IPR041588">
    <property type="entry name" value="Integrase_H2C2"/>
</dbReference>
<dbReference type="GO" id="GO:0015074">
    <property type="term" value="P:DNA integration"/>
    <property type="evidence" value="ECO:0007669"/>
    <property type="project" value="InterPro"/>
</dbReference>
<dbReference type="GO" id="GO:0003676">
    <property type="term" value="F:nucleic acid binding"/>
    <property type="evidence" value="ECO:0007669"/>
    <property type="project" value="InterPro"/>
</dbReference>
<reference evidence="2" key="1">
    <citation type="submission" date="2020-04" db="EMBL/GenBank/DDBJ databases">
        <authorList>
            <person name="Alioto T."/>
            <person name="Alioto T."/>
            <person name="Gomez Garrido J."/>
        </authorList>
    </citation>
    <scope>NUCLEOTIDE SEQUENCE</scope>
    <source>
        <strain evidence="2">A484AB</strain>
    </source>
</reference>
<keyword evidence="3" id="KW-1185">Reference proteome</keyword>
<feature type="compositionally biased region" description="Basic and acidic residues" evidence="1">
    <location>
        <begin position="1"/>
        <end position="12"/>
    </location>
</feature>
<organism evidence="2 3">
    <name type="scientific">Paramuricea clavata</name>
    <name type="common">Red gorgonian</name>
    <name type="synonym">Violescent sea-whip</name>
    <dbReference type="NCBI Taxonomy" id="317549"/>
    <lineage>
        <taxon>Eukaryota</taxon>
        <taxon>Metazoa</taxon>
        <taxon>Cnidaria</taxon>
        <taxon>Anthozoa</taxon>
        <taxon>Octocorallia</taxon>
        <taxon>Malacalcyonacea</taxon>
        <taxon>Plexauridae</taxon>
        <taxon>Paramuricea</taxon>
    </lineage>
</organism>
<dbReference type="InterPro" id="IPR000477">
    <property type="entry name" value="RT_dom"/>
</dbReference>
<dbReference type="PROSITE" id="PS50878">
    <property type="entry name" value="RT_POL"/>
    <property type="match status" value="1"/>
</dbReference>
<dbReference type="SUPFAM" id="SSF53098">
    <property type="entry name" value="Ribonuclease H-like"/>
    <property type="match status" value="1"/>
</dbReference>
<dbReference type="InterPro" id="IPR012337">
    <property type="entry name" value="RNaseH-like_sf"/>
</dbReference>
<evidence type="ECO:0000313" key="2">
    <source>
        <dbReference type="EMBL" id="CAB4001933.1"/>
    </source>
</evidence>
<evidence type="ECO:0000256" key="1">
    <source>
        <dbReference type="SAM" id="MobiDB-lite"/>
    </source>
</evidence>
<dbReference type="CDD" id="cd01647">
    <property type="entry name" value="RT_LTR"/>
    <property type="match status" value="1"/>
</dbReference>
<dbReference type="SUPFAM" id="SSF50630">
    <property type="entry name" value="Acid proteases"/>
    <property type="match status" value="1"/>
</dbReference>
<dbReference type="PANTHER" id="PTHR37984">
    <property type="entry name" value="PROTEIN CBG26694"/>
    <property type="match status" value="1"/>
</dbReference>
<dbReference type="OrthoDB" id="5988199at2759"/>
<evidence type="ECO:0000313" key="3">
    <source>
        <dbReference type="Proteomes" id="UP001152795"/>
    </source>
</evidence>
<dbReference type="FunFam" id="3.30.70.270:FF:000026">
    <property type="entry name" value="Transposon Ty3-G Gag-Pol polyprotein"/>
    <property type="match status" value="1"/>
</dbReference>
<feature type="compositionally biased region" description="Polar residues" evidence="1">
    <location>
        <begin position="18"/>
        <end position="27"/>
    </location>
</feature>
<feature type="compositionally biased region" description="Basic and acidic residues" evidence="1">
    <location>
        <begin position="62"/>
        <end position="75"/>
    </location>
</feature>
<dbReference type="Gene3D" id="3.10.20.370">
    <property type="match status" value="1"/>
</dbReference>
<dbReference type="Proteomes" id="UP001152795">
    <property type="component" value="Unassembled WGS sequence"/>
</dbReference>
<dbReference type="InterPro" id="IPR036397">
    <property type="entry name" value="RNaseH_sf"/>
</dbReference>
<feature type="compositionally biased region" description="Polar residues" evidence="1">
    <location>
        <begin position="1094"/>
        <end position="1114"/>
    </location>
</feature>
<feature type="region of interest" description="Disordered" evidence="1">
    <location>
        <begin position="1"/>
        <end position="33"/>
    </location>
</feature>
<dbReference type="InterPro" id="IPR001584">
    <property type="entry name" value="Integrase_cat-core"/>
</dbReference>
<dbReference type="EMBL" id="CACRXK020004212">
    <property type="protein sequence ID" value="CAB4001933.1"/>
    <property type="molecule type" value="Genomic_DNA"/>
</dbReference>
<accession>A0A6S7HFH2</accession>
<proteinExistence type="predicted"/>
<comment type="caution">
    <text evidence="2">The sequence shown here is derived from an EMBL/GenBank/DDBJ whole genome shotgun (WGS) entry which is preliminary data.</text>
</comment>
<dbReference type="PANTHER" id="PTHR37984:SF8">
    <property type="entry name" value="CCHC-TYPE DOMAIN-CONTAINING PROTEIN"/>
    <property type="match status" value="1"/>
</dbReference>
<feature type="region of interest" description="Disordered" evidence="1">
    <location>
        <begin position="62"/>
        <end position="84"/>
    </location>
</feature>
<dbReference type="SUPFAM" id="SSF56672">
    <property type="entry name" value="DNA/RNA polymerases"/>
    <property type="match status" value="1"/>
</dbReference>
<dbReference type="Gene3D" id="1.10.340.70">
    <property type="match status" value="1"/>
</dbReference>
<dbReference type="PROSITE" id="PS50994">
    <property type="entry name" value="INTEGRASE"/>
    <property type="match status" value="1"/>
</dbReference>
<dbReference type="Gene3D" id="2.40.70.10">
    <property type="entry name" value="Acid Proteases"/>
    <property type="match status" value="1"/>
</dbReference>
<dbReference type="CDD" id="cd09274">
    <property type="entry name" value="RNase_HI_RT_Ty3"/>
    <property type="match status" value="1"/>
</dbReference>
<dbReference type="FunFam" id="3.10.10.10:FF:000003">
    <property type="entry name" value="Retrovirus-related Pol polyprotein from transposon 297-like Protein"/>
    <property type="match status" value="1"/>
</dbReference>
<dbReference type="Pfam" id="PF17919">
    <property type="entry name" value="RT_RNaseH_2"/>
    <property type="match status" value="1"/>
</dbReference>
<dbReference type="Gene3D" id="3.30.420.10">
    <property type="entry name" value="Ribonuclease H-like superfamily/Ribonuclease H"/>
    <property type="match status" value="1"/>
</dbReference>
<dbReference type="InterPro" id="IPR043128">
    <property type="entry name" value="Rev_trsase/Diguanyl_cyclase"/>
</dbReference>
<dbReference type="Pfam" id="PF00665">
    <property type="entry name" value="rve"/>
    <property type="match status" value="1"/>
</dbReference>
<dbReference type="FunFam" id="1.10.340.70:FF:000003">
    <property type="entry name" value="Protein CBG25708"/>
    <property type="match status" value="1"/>
</dbReference>
<gene>
    <name evidence="2" type="ORF">PACLA_8A074284</name>
</gene>
<dbReference type="Gene3D" id="3.30.70.270">
    <property type="match status" value="2"/>
</dbReference>
<dbReference type="Pfam" id="PF17921">
    <property type="entry name" value="Integrase_H2C2"/>
    <property type="match status" value="1"/>
</dbReference>
<feature type="region of interest" description="Disordered" evidence="1">
    <location>
        <begin position="1094"/>
        <end position="1126"/>
    </location>
</feature>
<name>A0A6S7HFH2_PARCT</name>
<dbReference type="Pfam" id="PF00078">
    <property type="entry name" value="RVT_1"/>
    <property type="match status" value="1"/>
</dbReference>
<dbReference type="FunFam" id="3.10.20.370:FF:000001">
    <property type="entry name" value="Retrovirus-related Pol polyprotein from transposon 17.6-like protein"/>
    <property type="match status" value="1"/>
</dbReference>
<dbReference type="FunFam" id="3.30.420.10:FF:000063">
    <property type="entry name" value="Retrovirus-related Pol polyprotein from transposon 297-like Protein"/>
    <property type="match status" value="1"/>
</dbReference>
<protein>
    <submittedName>
        <fullName evidence="2">Transposon Ty3-G Gag-Pol poly</fullName>
    </submittedName>
</protein>